<dbReference type="InterPro" id="IPR041492">
    <property type="entry name" value="HAD_2"/>
</dbReference>
<dbReference type="AlphaFoldDB" id="A0A1I5XYE5"/>
<dbReference type="InterPro" id="IPR023198">
    <property type="entry name" value="PGP-like_dom2"/>
</dbReference>
<dbReference type="PANTHER" id="PTHR43434">
    <property type="entry name" value="PHOSPHOGLYCOLATE PHOSPHATASE"/>
    <property type="match status" value="1"/>
</dbReference>
<evidence type="ECO:0000256" key="2">
    <source>
        <dbReference type="ARBA" id="ARBA00022842"/>
    </source>
</evidence>
<dbReference type="SFLD" id="SFLDS00003">
    <property type="entry name" value="Haloacid_Dehalogenase"/>
    <property type="match status" value="1"/>
</dbReference>
<dbReference type="Proteomes" id="UP000198892">
    <property type="component" value="Unassembled WGS sequence"/>
</dbReference>
<keyword evidence="1" id="KW-0378">Hydrolase</keyword>
<keyword evidence="4" id="KW-1185">Reference proteome</keyword>
<dbReference type="SUPFAM" id="SSF56784">
    <property type="entry name" value="HAD-like"/>
    <property type="match status" value="1"/>
</dbReference>
<dbReference type="GO" id="GO:0006281">
    <property type="term" value="P:DNA repair"/>
    <property type="evidence" value="ECO:0007669"/>
    <property type="project" value="TreeGrafter"/>
</dbReference>
<keyword evidence="2" id="KW-0460">Magnesium</keyword>
<evidence type="ECO:0000256" key="1">
    <source>
        <dbReference type="ARBA" id="ARBA00022801"/>
    </source>
</evidence>
<gene>
    <name evidence="3" type="ORF">SAMN05518683_13311</name>
</gene>
<dbReference type="RefSeq" id="WP_093339486.1">
    <property type="nucleotide sequence ID" value="NZ_FOXD01000033.1"/>
</dbReference>
<protein>
    <submittedName>
        <fullName evidence="3">Phosphoglycolate phosphatase, HAD superfamily</fullName>
    </submittedName>
</protein>
<evidence type="ECO:0000313" key="4">
    <source>
        <dbReference type="Proteomes" id="UP000198892"/>
    </source>
</evidence>
<dbReference type="Pfam" id="PF13419">
    <property type="entry name" value="HAD_2"/>
    <property type="match status" value="1"/>
</dbReference>
<dbReference type="InterPro" id="IPR023214">
    <property type="entry name" value="HAD_sf"/>
</dbReference>
<dbReference type="STRING" id="1884432.SAMN05518683_13311"/>
<accession>A0A1I5XYE5</accession>
<dbReference type="Gene3D" id="1.10.150.240">
    <property type="entry name" value="Putative phosphatase, domain 2"/>
    <property type="match status" value="1"/>
</dbReference>
<dbReference type="GO" id="GO:0008967">
    <property type="term" value="F:phosphoglycolate phosphatase activity"/>
    <property type="evidence" value="ECO:0007669"/>
    <property type="project" value="TreeGrafter"/>
</dbReference>
<sequence>MRDVLIFDMDGTLFDSRQLLSQAIDNTLQYAVEQDLHEHKSWTEADRVAVIGLPFYDAFRWLLPEASAETLEMLEPVLDRFILHEMDNGEGSLYEGVPDTLRQLKDEGYRLYVASNGNAEYVPSAIEREGLTDLFEGIYSVQQYQAVSKINLVRLILDDAGKDAVMIGDRASDIEAGQENGLPVIGCRFGFGSEEEVATANELVDHFSDIPALLKEKQI</sequence>
<dbReference type="OrthoDB" id="9792518at2"/>
<dbReference type="PANTHER" id="PTHR43434:SF1">
    <property type="entry name" value="PHOSPHOGLYCOLATE PHOSPHATASE"/>
    <property type="match status" value="1"/>
</dbReference>
<organism evidence="3 4">
    <name type="scientific">Salibacterium halotolerans</name>
    <dbReference type="NCBI Taxonomy" id="1884432"/>
    <lineage>
        <taxon>Bacteria</taxon>
        <taxon>Bacillati</taxon>
        <taxon>Bacillota</taxon>
        <taxon>Bacilli</taxon>
        <taxon>Bacillales</taxon>
        <taxon>Bacillaceae</taxon>
    </lineage>
</organism>
<dbReference type="SFLD" id="SFLDG01129">
    <property type="entry name" value="C1.5:_HAD__Beta-PGM__Phosphata"/>
    <property type="match status" value="1"/>
</dbReference>
<reference evidence="4" key="1">
    <citation type="submission" date="2016-10" db="EMBL/GenBank/DDBJ databases">
        <authorList>
            <person name="Varghese N."/>
            <person name="Submissions S."/>
        </authorList>
    </citation>
    <scope>NUCLEOTIDE SEQUENCE [LARGE SCALE GENOMIC DNA]</scope>
    <source>
        <strain evidence="4">S7</strain>
    </source>
</reference>
<evidence type="ECO:0000313" key="3">
    <source>
        <dbReference type="EMBL" id="SFQ36924.1"/>
    </source>
</evidence>
<dbReference type="Gene3D" id="3.40.50.1000">
    <property type="entry name" value="HAD superfamily/HAD-like"/>
    <property type="match status" value="1"/>
</dbReference>
<proteinExistence type="predicted"/>
<dbReference type="InterPro" id="IPR050155">
    <property type="entry name" value="HAD-like_hydrolase_sf"/>
</dbReference>
<dbReference type="EMBL" id="FOXD01000033">
    <property type="protein sequence ID" value="SFQ36924.1"/>
    <property type="molecule type" value="Genomic_DNA"/>
</dbReference>
<name>A0A1I5XYE5_9BACI</name>
<dbReference type="InterPro" id="IPR036412">
    <property type="entry name" value="HAD-like_sf"/>
</dbReference>